<dbReference type="AlphaFoldDB" id="A0A8T0X3F1"/>
<gene>
    <name evidence="1" type="ORF">PVAP13_1NG418438</name>
</gene>
<organism evidence="1 2">
    <name type="scientific">Panicum virgatum</name>
    <name type="common">Blackwell switchgrass</name>
    <dbReference type="NCBI Taxonomy" id="38727"/>
    <lineage>
        <taxon>Eukaryota</taxon>
        <taxon>Viridiplantae</taxon>
        <taxon>Streptophyta</taxon>
        <taxon>Embryophyta</taxon>
        <taxon>Tracheophyta</taxon>
        <taxon>Spermatophyta</taxon>
        <taxon>Magnoliopsida</taxon>
        <taxon>Liliopsida</taxon>
        <taxon>Poales</taxon>
        <taxon>Poaceae</taxon>
        <taxon>PACMAD clade</taxon>
        <taxon>Panicoideae</taxon>
        <taxon>Panicodae</taxon>
        <taxon>Paniceae</taxon>
        <taxon>Panicinae</taxon>
        <taxon>Panicum</taxon>
        <taxon>Panicum sect. Hiantes</taxon>
    </lineage>
</organism>
<name>A0A8T0X3F1_PANVG</name>
<protein>
    <submittedName>
        <fullName evidence="1">Uncharacterized protein</fullName>
    </submittedName>
</protein>
<comment type="caution">
    <text evidence="1">The sequence shown here is derived from an EMBL/GenBank/DDBJ whole genome shotgun (WGS) entry which is preliminary data.</text>
</comment>
<accession>A0A8T0X3F1</accession>
<reference evidence="1" key="1">
    <citation type="submission" date="2020-05" db="EMBL/GenBank/DDBJ databases">
        <title>WGS assembly of Panicum virgatum.</title>
        <authorList>
            <person name="Lovell J.T."/>
            <person name="Jenkins J."/>
            <person name="Shu S."/>
            <person name="Juenger T.E."/>
            <person name="Schmutz J."/>
        </authorList>
    </citation>
    <scope>NUCLEOTIDE SEQUENCE</scope>
    <source>
        <strain evidence="1">AP13</strain>
    </source>
</reference>
<proteinExistence type="predicted"/>
<keyword evidence="2" id="KW-1185">Reference proteome</keyword>
<dbReference type="EMBL" id="CM029038">
    <property type="protein sequence ID" value="KAG2653975.1"/>
    <property type="molecule type" value="Genomic_DNA"/>
</dbReference>
<evidence type="ECO:0000313" key="2">
    <source>
        <dbReference type="Proteomes" id="UP000823388"/>
    </source>
</evidence>
<dbReference type="Proteomes" id="UP000823388">
    <property type="component" value="Chromosome 1N"/>
</dbReference>
<dbReference type="EMBL" id="CM029038">
    <property type="protein sequence ID" value="KAG2653976.1"/>
    <property type="molecule type" value="Genomic_DNA"/>
</dbReference>
<evidence type="ECO:0000313" key="1">
    <source>
        <dbReference type="EMBL" id="KAG2653975.1"/>
    </source>
</evidence>
<sequence>MTCRPLSMLAANALACGIARMRSFVRAACAAAACETSTGRQVLRFGYTMASSSHAGSQMASSSWPVRLLCMVHIGSSQTSWWLIRFGGSCIFVVQDSDD</sequence>